<protein>
    <submittedName>
        <fullName evidence="1">Uncharacterized protein</fullName>
    </submittedName>
</protein>
<gene>
    <name evidence="1" type="ORF">R1flu_023690</name>
</gene>
<sequence length="111" mass="12312">MLKFLAYPVMFFLAILKLKRNDFTVIAPSTTTILSRNVRSVRPGADPDYISIRCQDLPAIASVSSGCASYLSLDFRSSPPNLPSFSAESLAVIRIVQDLKRQSEDPQLHIL</sequence>
<name>A0ABD1XWU2_9MARC</name>
<proteinExistence type="predicted"/>
<dbReference type="Proteomes" id="UP001605036">
    <property type="component" value="Unassembled WGS sequence"/>
</dbReference>
<reference evidence="1 2" key="1">
    <citation type="submission" date="2024-09" db="EMBL/GenBank/DDBJ databases">
        <title>Chromosome-scale assembly of Riccia fluitans.</title>
        <authorList>
            <person name="Paukszto L."/>
            <person name="Sawicki J."/>
            <person name="Karawczyk K."/>
            <person name="Piernik-Szablinska J."/>
            <person name="Szczecinska M."/>
            <person name="Mazdziarz M."/>
        </authorList>
    </citation>
    <scope>NUCLEOTIDE SEQUENCE [LARGE SCALE GENOMIC DNA]</scope>
    <source>
        <strain evidence="1">Rf_01</strain>
        <tissue evidence="1">Aerial parts of the thallus</tissue>
    </source>
</reference>
<evidence type="ECO:0000313" key="2">
    <source>
        <dbReference type="Proteomes" id="UP001605036"/>
    </source>
</evidence>
<organism evidence="1 2">
    <name type="scientific">Riccia fluitans</name>
    <dbReference type="NCBI Taxonomy" id="41844"/>
    <lineage>
        <taxon>Eukaryota</taxon>
        <taxon>Viridiplantae</taxon>
        <taxon>Streptophyta</taxon>
        <taxon>Embryophyta</taxon>
        <taxon>Marchantiophyta</taxon>
        <taxon>Marchantiopsida</taxon>
        <taxon>Marchantiidae</taxon>
        <taxon>Marchantiales</taxon>
        <taxon>Ricciaceae</taxon>
        <taxon>Riccia</taxon>
    </lineage>
</organism>
<keyword evidence="2" id="KW-1185">Reference proteome</keyword>
<dbReference type="AlphaFoldDB" id="A0ABD1XWU2"/>
<comment type="caution">
    <text evidence="1">The sequence shown here is derived from an EMBL/GenBank/DDBJ whole genome shotgun (WGS) entry which is preliminary data.</text>
</comment>
<dbReference type="EMBL" id="JBHFFA010000007">
    <property type="protein sequence ID" value="KAL2611998.1"/>
    <property type="molecule type" value="Genomic_DNA"/>
</dbReference>
<accession>A0ABD1XWU2</accession>
<evidence type="ECO:0000313" key="1">
    <source>
        <dbReference type="EMBL" id="KAL2611998.1"/>
    </source>
</evidence>